<dbReference type="GO" id="GO:0003676">
    <property type="term" value="F:nucleic acid binding"/>
    <property type="evidence" value="ECO:0007669"/>
    <property type="project" value="InterPro"/>
</dbReference>
<dbReference type="Proteomes" id="UP000796761">
    <property type="component" value="Unassembled WGS sequence"/>
</dbReference>
<dbReference type="EMBL" id="SWJQ01000395">
    <property type="protein sequence ID" value="TRZ14957.1"/>
    <property type="molecule type" value="Genomic_DNA"/>
</dbReference>
<organism evidence="1 2">
    <name type="scientific">Zosterops borbonicus</name>
    <dbReference type="NCBI Taxonomy" id="364589"/>
    <lineage>
        <taxon>Eukaryota</taxon>
        <taxon>Metazoa</taxon>
        <taxon>Chordata</taxon>
        <taxon>Craniata</taxon>
        <taxon>Vertebrata</taxon>
        <taxon>Euteleostomi</taxon>
        <taxon>Archelosauria</taxon>
        <taxon>Archosauria</taxon>
        <taxon>Dinosauria</taxon>
        <taxon>Saurischia</taxon>
        <taxon>Theropoda</taxon>
        <taxon>Coelurosauria</taxon>
        <taxon>Aves</taxon>
        <taxon>Neognathae</taxon>
        <taxon>Neoaves</taxon>
        <taxon>Telluraves</taxon>
        <taxon>Australaves</taxon>
        <taxon>Passeriformes</taxon>
        <taxon>Sylvioidea</taxon>
        <taxon>Zosteropidae</taxon>
        <taxon>Zosterops</taxon>
    </lineage>
</organism>
<accession>A0A8K1LID0</accession>
<keyword evidence="2" id="KW-1185">Reference proteome</keyword>
<evidence type="ECO:0000313" key="2">
    <source>
        <dbReference type="Proteomes" id="UP000796761"/>
    </source>
</evidence>
<reference evidence="1" key="1">
    <citation type="submission" date="2019-04" db="EMBL/GenBank/DDBJ databases">
        <title>Genome assembly of Zosterops borbonicus 15179.</title>
        <authorList>
            <person name="Leroy T."/>
            <person name="Anselmetti Y."/>
            <person name="Tilak M.-K."/>
            <person name="Nabholz B."/>
        </authorList>
    </citation>
    <scope>NUCLEOTIDE SEQUENCE</scope>
    <source>
        <strain evidence="1">HGM_15179</strain>
        <tissue evidence="1">Muscle</tissue>
    </source>
</reference>
<protein>
    <submittedName>
        <fullName evidence="1">Uncharacterized protein</fullName>
    </submittedName>
</protein>
<name>A0A8K1LID0_9PASS</name>
<sequence>MYQAILVEQDDVKIVVTNIVNPASFLSGSIGEPVIHDRLETIETTYSSHPDLKDTPIEDAETWFTDRSSYVVSGKRHAGYAVTISREVIESGPLPTNTSAQKAGHLLKIKEQKAWIHHSRVKKAPEGIWKITPGDDELKLKLTRNHK</sequence>
<dbReference type="OrthoDB" id="9212406at2759"/>
<dbReference type="AlphaFoldDB" id="A0A8K1LID0"/>
<gene>
    <name evidence="1" type="ORF">HGM15179_012153</name>
</gene>
<dbReference type="Gene3D" id="3.30.420.10">
    <property type="entry name" value="Ribonuclease H-like superfamily/Ribonuclease H"/>
    <property type="match status" value="1"/>
</dbReference>
<evidence type="ECO:0000313" key="1">
    <source>
        <dbReference type="EMBL" id="TRZ14957.1"/>
    </source>
</evidence>
<proteinExistence type="predicted"/>
<dbReference type="InterPro" id="IPR036397">
    <property type="entry name" value="RNaseH_sf"/>
</dbReference>
<comment type="caution">
    <text evidence="1">The sequence shown here is derived from an EMBL/GenBank/DDBJ whole genome shotgun (WGS) entry which is preliminary data.</text>
</comment>